<dbReference type="AlphaFoldDB" id="A0A8S1H7H7"/>
<dbReference type="SMART" id="SM00338">
    <property type="entry name" value="BRLZ"/>
    <property type="match status" value="1"/>
</dbReference>
<dbReference type="GO" id="GO:0000978">
    <property type="term" value="F:RNA polymerase II cis-regulatory region sequence-specific DNA binding"/>
    <property type="evidence" value="ECO:0007669"/>
    <property type="project" value="TreeGrafter"/>
</dbReference>
<reference evidence="3" key="1">
    <citation type="submission" date="2020-10" db="EMBL/GenBank/DDBJ databases">
        <authorList>
            <person name="Kikuchi T."/>
        </authorList>
    </citation>
    <scope>NUCLEOTIDE SEQUENCE</scope>
    <source>
        <strain evidence="3">NKZ352</strain>
    </source>
</reference>
<dbReference type="Pfam" id="PF00170">
    <property type="entry name" value="bZIP_1"/>
    <property type="match status" value="1"/>
</dbReference>
<feature type="region of interest" description="Disordered" evidence="1">
    <location>
        <begin position="421"/>
        <end position="442"/>
    </location>
</feature>
<comment type="caution">
    <text evidence="3">The sequence shown here is derived from an EMBL/GenBank/DDBJ whole genome shotgun (WGS) entry which is preliminary data.</text>
</comment>
<dbReference type="EMBL" id="CAJGYM010000022">
    <property type="protein sequence ID" value="CAD6191573.1"/>
    <property type="molecule type" value="Genomic_DNA"/>
</dbReference>
<sequence>MPRGRSVLISSTSFRLSTVSAETLEGAKKWACPPATPYSVLRLSSPREKRDSYYHRLRPVNQTPSNCFIIAVPSKLPRSPSSTTREKMFANNGASLPYFESRDDAENLPEGRSDGPTGPHTSVIVRPNGLLEEMGPQGPPASMGCYPTTPTASYYSGTPGYPSPYSMNFPFLFTHDWPFQFPHGDGTTSPSLSHHLPSPILGNPAIANRLNPLGSQLHSSAGRHGLHDFSVSSSPMGQYNPKKSGRRPRELSEEMEDEDQDKRIKRRQRNKEAAARCRQRRLDLMTSLQEQVDRYRSDNDRKTAEIRVIRSKMDQMESFLRNHDCKMTTAEREAALPKFGGQLPSFSATSSSHPNPPPAISTTSAPMQRHEYQPPRFTPSLGNIKRPLSSSQLPLPARTENGLLEPDAKIIKLEVDPPLNQMNHTEDVERPSALPLANESAPVAPLTTPSRMYNTVPTFNDNFALPSSLFSSGPMDVSGDFLAQNTGLTPSGQPQMSFVNTPTPMHTADADLRPL</sequence>
<dbReference type="Gene3D" id="1.20.5.170">
    <property type="match status" value="1"/>
</dbReference>
<organism evidence="3 4">
    <name type="scientific">Caenorhabditis auriculariae</name>
    <dbReference type="NCBI Taxonomy" id="2777116"/>
    <lineage>
        <taxon>Eukaryota</taxon>
        <taxon>Metazoa</taxon>
        <taxon>Ecdysozoa</taxon>
        <taxon>Nematoda</taxon>
        <taxon>Chromadorea</taxon>
        <taxon>Rhabditida</taxon>
        <taxon>Rhabditina</taxon>
        <taxon>Rhabditomorpha</taxon>
        <taxon>Rhabditoidea</taxon>
        <taxon>Rhabditidae</taxon>
        <taxon>Peloderinae</taxon>
        <taxon>Caenorhabditis</taxon>
    </lineage>
</organism>
<feature type="compositionally biased region" description="Basic and acidic residues" evidence="1">
    <location>
        <begin position="100"/>
        <end position="113"/>
    </location>
</feature>
<feature type="region of interest" description="Disordered" evidence="1">
    <location>
        <begin position="340"/>
        <end position="401"/>
    </location>
</feature>
<gene>
    <name evidence="3" type="ORF">CAUJ_LOCUS7492</name>
</gene>
<name>A0A8S1H7H7_9PELO</name>
<dbReference type="PRINTS" id="PR00042">
    <property type="entry name" value="LEUZIPPRFOS"/>
</dbReference>
<feature type="domain" description="BZIP" evidence="2">
    <location>
        <begin position="260"/>
        <end position="323"/>
    </location>
</feature>
<dbReference type="InterPro" id="IPR004827">
    <property type="entry name" value="bZIP"/>
</dbReference>
<evidence type="ECO:0000313" key="3">
    <source>
        <dbReference type="EMBL" id="CAD6191573.1"/>
    </source>
</evidence>
<protein>
    <recommendedName>
        <fullName evidence="2">BZIP domain-containing protein</fullName>
    </recommendedName>
</protein>
<dbReference type="GO" id="GO:0005634">
    <property type="term" value="C:nucleus"/>
    <property type="evidence" value="ECO:0007669"/>
    <property type="project" value="TreeGrafter"/>
</dbReference>
<dbReference type="PROSITE" id="PS00036">
    <property type="entry name" value="BZIP_BASIC"/>
    <property type="match status" value="1"/>
</dbReference>
<feature type="compositionally biased region" description="Polar residues" evidence="1">
    <location>
        <begin position="487"/>
        <end position="504"/>
    </location>
</feature>
<feature type="region of interest" description="Disordered" evidence="1">
    <location>
        <begin position="91"/>
        <end position="121"/>
    </location>
</feature>
<dbReference type="Proteomes" id="UP000835052">
    <property type="component" value="Unassembled WGS sequence"/>
</dbReference>
<feature type="region of interest" description="Disordered" evidence="1">
    <location>
        <begin position="487"/>
        <end position="515"/>
    </location>
</feature>
<dbReference type="PROSITE" id="PS50217">
    <property type="entry name" value="BZIP"/>
    <property type="match status" value="1"/>
</dbReference>
<dbReference type="SUPFAM" id="SSF57959">
    <property type="entry name" value="Leucine zipper domain"/>
    <property type="match status" value="1"/>
</dbReference>
<dbReference type="InterPro" id="IPR000837">
    <property type="entry name" value="AP-1"/>
</dbReference>
<feature type="compositionally biased region" description="Polar residues" evidence="1">
    <location>
        <begin position="344"/>
        <end position="353"/>
    </location>
</feature>
<dbReference type="CDD" id="cd14699">
    <property type="entry name" value="bZIP_Fos_like"/>
    <property type="match status" value="1"/>
</dbReference>
<proteinExistence type="predicted"/>
<evidence type="ECO:0000256" key="1">
    <source>
        <dbReference type="SAM" id="MobiDB-lite"/>
    </source>
</evidence>
<dbReference type="PANTHER" id="PTHR23351">
    <property type="entry name" value="FOS TRANSCRIPTION FACTOR-RELATED"/>
    <property type="match status" value="1"/>
</dbReference>
<keyword evidence="4" id="KW-1185">Reference proteome</keyword>
<dbReference type="OrthoDB" id="2187714at2759"/>
<feature type="region of interest" description="Disordered" evidence="1">
    <location>
        <begin position="211"/>
        <end position="276"/>
    </location>
</feature>
<accession>A0A8S1H7H7</accession>
<evidence type="ECO:0000313" key="4">
    <source>
        <dbReference type="Proteomes" id="UP000835052"/>
    </source>
</evidence>
<evidence type="ECO:0000259" key="2">
    <source>
        <dbReference type="PROSITE" id="PS50217"/>
    </source>
</evidence>
<dbReference type="InterPro" id="IPR046347">
    <property type="entry name" value="bZIP_sf"/>
</dbReference>
<dbReference type="GO" id="GO:0000981">
    <property type="term" value="F:DNA-binding transcription factor activity, RNA polymerase II-specific"/>
    <property type="evidence" value="ECO:0007669"/>
    <property type="project" value="TreeGrafter"/>
</dbReference>
<dbReference type="PANTHER" id="PTHR23351:SF57">
    <property type="entry name" value="TRANSCRIPTION FACTOR FOS-1"/>
    <property type="match status" value="1"/>
</dbReference>